<organism evidence="3 4">
    <name type="scientific">Sphaerisporangium flaviroseum</name>
    <dbReference type="NCBI Taxonomy" id="509199"/>
    <lineage>
        <taxon>Bacteria</taxon>
        <taxon>Bacillati</taxon>
        <taxon>Actinomycetota</taxon>
        <taxon>Actinomycetes</taxon>
        <taxon>Streptosporangiales</taxon>
        <taxon>Streptosporangiaceae</taxon>
        <taxon>Sphaerisporangium</taxon>
    </lineage>
</organism>
<dbReference type="Pfam" id="PF00553">
    <property type="entry name" value="CBM_2"/>
    <property type="match status" value="1"/>
</dbReference>
<evidence type="ECO:0000313" key="4">
    <source>
        <dbReference type="Proteomes" id="UP001500888"/>
    </source>
</evidence>
<dbReference type="InterPro" id="IPR001919">
    <property type="entry name" value="CBD2"/>
</dbReference>
<dbReference type="InterPro" id="IPR048955">
    <property type="entry name" value="Cip1-like_core"/>
</dbReference>
<sequence>MSAPVPGREFPPPRSRPPTPGWHGSAYVGRDVLGMVAVLAAIAALLFPIRAASAADPVCRVDYRVNQWGGGFTAQVKVTNLGPAVSSWTLRWTFGADQKVTSGWNASITQSGAAVTAVNAQHNGSLPTGGSTEFGFQGTWTTSNAIPTDFGVNGVPCEGSVTPTGGPTPPVTPTPTVTPTVTPTPTPTPSVPAGCSGAVVCSGFDDQATTTPSGDWQVVTPNCAGTGTATIDGSMAHSGTKSLRVNGGGGYCNHIFVGTTKNVSTVGPVVYARMWVRHTTALPASHVTMITMADSANGGKDLRIGGQNAALQWNRESDDATLPEQSPAGVALSTPLATGRWVCLRYQIDTTKQAMSTWVDGQEVAGLHLDGTPTRDIDSQWLSRTTAARPATLRLGWESYGSDADTLWFDDVAFGSSPIAC</sequence>
<proteinExistence type="predicted"/>
<dbReference type="SUPFAM" id="SSF49384">
    <property type="entry name" value="Carbohydrate-binding domain"/>
    <property type="match status" value="1"/>
</dbReference>
<dbReference type="InterPro" id="IPR012291">
    <property type="entry name" value="CBM2_carb-bd_dom_sf"/>
</dbReference>
<dbReference type="PROSITE" id="PS51173">
    <property type="entry name" value="CBM2"/>
    <property type="match status" value="1"/>
</dbReference>
<dbReference type="RefSeq" id="WP_344947083.1">
    <property type="nucleotide sequence ID" value="NZ_BAAAZR010000028.1"/>
</dbReference>
<feature type="region of interest" description="Disordered" evidence="1">
    <location>
        <begin position="1"/>
        <end position="22"/>
    </location>
</feature>
<dbReference type="InterPro" id="IPR008965">
    <property type="entry name" value="CBM2/CBM3_carb-bd_dom_sf"/>
</dbReference>
<dbReference type="EMBL" id="BAAAZR010000028">
    <property type="protein sequence ID" value="GAA3829497.1"/>
    <property type="molecule type" value="Genomic_DNA"/>
</dbReference>
<reference evidence="4" key="1">
    <citation type="journal article" date="2019" name="Int. J. Syst. Evol. Microbiol.">
        <title>The Global Catalogue of Microorganisms (GCM) 10K type strain sequencing project: providing services to taxonomists for standard genome sequencing and annotation.</title>
        <authorList>
            <consortium name="The Broad Institute Genomics Platform"/>
            <consortium name="The Broad Institute Genome Sequencing Center for Infectious Disease"/>
            <person name="Wu L."/>
            <person name="Ma J."/>
        </authorList>
    </citation>
    <scope>NUCLEOTIDE SEQUENCE [LARGE SCALE GENOMIC DNA]</scope>
    <source>
        <strain evidence="4">JCM 16908</strain>
    </source>
</reference>
<gene>
    <name evidence="3" type="ORF">GCM10022226_57960</name>
</gene>
<feature type="domain" description="CBM2" evidence="2">
    <location>
        <begin position="52"/>
        <end position="160"/>
    </location>
</feature>
<dbReference type="Proteomes" id="UP001500888">
    <property type="component" value="Unassembled WGS sequence"/>
</dbReference>
<keyword evidence="4" id="KW-1185">Reference proteome</keyword>
<dbReference type="SMART" id="SM00637">
    <property type="entry name" value="CBD_II"/>
    <property type="match status" value="1"/>
</dbReference>
<name>A0ABP7IYL9_9ACTN</name>
<feature type="compositionally biased region" description="Pro residues" evidence="1">
    <location>
        <begin position="9"/>
        <end position="20"/>
    </location>
</feature>
<evidence type="ECO:0000313" key="3">
    <source>
        <dbReference type="EMBL" id="GAA3829497.1"/>
    </source>
</evidence>
<protein>
    <submittedName>
        <fullName evidence="3">Cellulose-binding domain-containing protein</fullName>
    </submittedName>
</protein>
<dbReference type="Gene3D" id="2.60.40.290">
    <property type="match status" value="1"/>
</dbReference>
<comment type="caution">
    <text evidence="3">The sequence shown here is derived from an EMBL/GenBank/DDBJ whole genome shotgun (WGS) entry which is preliminary data.</text>
</comment>
<evidence type="ECO:0000259" key="2">
    <source>
        <dbReference type="PROSITE" id="PS51173"/>
    </source>
</evidence>
<accession>A0ABP7IYL9</accession>
<dbReference type="Gene3D" id="2.60.120.200">
    <property type="match status" value="1"/>
</dbReference>
<evidence type="ECO:0000256" key="1">
    <source>
        <dbReference type="SAM" id="MobiDB-lite"/>
    </source>
</evidence>
<dbReference type="Pfam" id="PF21340">
    <property type="entry name" value="Polysacc_lyase-like"/>
    <property type="match status" value="1"/>
</dbReference>